<dbReference type="InterPro" id="IPR051692">
    <property type="entry name" value="OMP-like"/>
</dbReference>
<evidence type="ECO:0000313" key="8">
    <source>
        <dbReference type="EMBL" id="SHH66526.1"/>
    </source>
</evidence>
<feature type="signal peptide" evidence="6">
    <location>
        <begin position="1"/>
        <end position="25"/>
    </location>
</feature>
<accession>A0A1M5UUB9</accession>
<dbReference type="AlphaFoldDB" id="A0A1M5UUB9"/>
<feature type="chain" id="PRO_5012883847" evidence="6">
    <location>
        <begin position="26"/>
        <end position="257"/>
    </location>
</feature>
<feature type="domain" description="Outer membrane protein beta-barrel" evidence="7">
    <location>
        <begin position="12"/>
        <end position="257"/>
    </location>
</feature>
<proteinExistence type="inferred from homology"/>
<keyword evidence="2 6" id="KW-0732">Signal</keyword>
<evidence type="ECO:0000256" key="1">
    <source>
        <dbReference type="ARBA" id="ARBA00004442"/>
    </source>
</evidence>
<keyword evidence="4" id="KW-0998">Cell outer membrane</keyword>
<evidence type="ECO:0000256" key="4">
    <source>
        <dbReference type="ARBA" id="ARBA00023237"/>
    </source>
</evidence>
<gene>
    <name evidence="8" type="ORF">SAMN05443248_5600</name>
</gene>
<dbReference type="GO" id="GO:0009279">
    <property type="term" value="C:cell outer membrane"/>
    <property type="evidence" value="ECO:0007669"/>
    <property type="project" value="UniProtKB-SubCell"/>
</dbReference>
<comment type="subcellular location">
    <subcellularLocation>
        <location evidence="1">Cell outer membrane</location>
    </subcellularLocation>
</comment>
<dbReference type="SUPFAM" id="SSF56925">
    <property type="entry name" value="OMPA-like"/>
    <property type="match status" value="1"/>
</dbReference>
<evidence type="ECO:0000256" key="5">
    <source>
        <dbReference type="ARBA" id="ARBA00038306"/>
    </source>
</evidence>
<dbReference type="PANTHER" id="PTHR34001:SF3">
    <property type="entry name" value="BLL7405 PROTEIN"/>
    <property type="match status" value="1"/>
</dbReference>
<dbReference type="InterPro" id="IPR027385">
    <property type="entry name" value="Beta-barrel_OMP"/>
</dbReference>
<organism evidence="8 9">
    <name type="scientific">Bradyrhizobium erythrophlei</name>
    <dbReference type="NCBI Taxonomy" id="1437360"/>
    <lineage>
        <taxon>Bacteria</taxon>
        <taxon>Pseudomonadati</taxon>
        <taxon>Pseudomonadota</taxon>
        <taxon>Alphaproteobacteria</taxon>
        <taxon>Hyphomicrobiales</taxon>
        <taxon>Nitrobacteraceae</taxon>
        <taxon>Bradyrhizobium</taxon>
    </lineage>
</organism>
<dbReference type="Proteomes" id="UP000189796">
    <property type="component" value="Chromosome I"/>
</dbReference>
<protein>
    <submittedName>
        <fullName evidence="8">Outer membrane immunogenic protein</fullName>
    </submittedName>
</protein>
<keyword evidence="3" id="KW-0472">Membrane</keyword>
<evidence type="ECO:0000313" key="9">
    <source>
        <dbReference type="Proteomes" id="UP000189796"/>
    </source>
</evidence>
<dbReference type="Pfam" id="PF13505">
    <property type="entry name" value="OMP_b-brl"/>
    <property type="match status" value="1"/>
</dbReference>
<evidence type="ECO:0000256" key="6">
    <source>
        <dbReference type="SAM" id="SignalP"/>
    </source>
</evidence>
<name>A0A1M5UUB9_9BRAD</name>
<dbReference type="RefSeq" id="WP_079604178.1">
    <property type="nucleotide sequence ID" value="NZ_LT670817.1"/>
</dbReference>
<dbReference type="PANTHER" id="PTHR34001">
    <property type="entry name" value="BLL7405 PROTEIN"/>
    <property type="match status" value="1"/>
</dbReference>
<comment type="similarity">
    <text evidence="5">Belongs to the Omp25/RopB family.</text>
</comment>
<evidence type="ECO:0000256" key="3">
    <source>
        <dbReference type="ARBA" id="ARBA00023136"/>
    </source>
</evidence>
<dbReference type="InterPro" id="IPR011250">
    <property type="entry name" value="OMP/PagP_B-barrel"/>
</dbReference>
<dbReference type="Gene3D" id="2.40.160.20">
    <property type="match status" value="1"/>
</dbReference>
<dbReference type="OrthoDB" id="9815357at2"/>
<sequence>MNRLNKILVACAAATAGALSASAYAADLPMKAMPAPEQIWTWTGFYIGAHAGAGWGTTETNLVSASGPGIPTTPFNLALAQNSRSGFLGGGQVGYNYQSGWAVFGIQGDIAGMDVKGTTPCLEVIACTSKSDWLATVTGRFGGVVADRTLLYIKGGGAWMHNDQSATVSTALVGGGGGIVGAAGALTSASSTSTGWLLGMGAEYAFARNWTGFLEYDYIEFQSKNVAFSVSAAPGDFLNASVVNKLSIAKVGVNYKF</sequence>
<dbReference type="EMBL" id="LT670817">
    <property type="protein sequence ID" value="SHH66526.1"/>
    <property type="molecule type" value="Genomic_DNA"/>
</dbReference>
<evidence type="ECO:0000259" key="7">
    <source>
        <dbReference type="Pfam" id="PF13505"/>
    </source>
</evidence>
<evidence type="ECO:0000256" key="2">
    <source>
        <dbReference type="ARBA" id="ARBA00022729"/>
    </source>
</evidence>
<reference evidence="8 9" key="1">
    <citation type="submission" date="2016-11" db="EMBL/GenBank/DDBJ databases">
        <authorList>
            <person name="Jaros S."/>
            <person name="Januszkiewicz K."/>
            <person name="Wedrychowicz H."/>
        </authorList>
    </citation>
    <scope>NUCLEOTIDE SEQUENCE [LARGE SCALE GENOMIC DNA]</scope>
    <source>
        <strain evidence="8 9">GAS138</strain>
    </source>
</reference>